<dbReference type="InterPro" id="IPR011701">
    <property type="entry name" value="MFS"/>
</dbReference>
<keyword evidence="9" id="KW-1185">Reference proteome</keyword>
<feature type="transmembrane region" description="Helical" evidence="6">
    <location>
        <begin position="174"/>
        <end position="193"/>
    </location>
</feature>
<feature type="transmembrane region" description="Helical" evidence="6">
    <location>
        <begin position="273"/>
        <end position="293"/>
    </location>
</feature>
<dbReference type="PANTHER" id="PTHR23526">
    <property type="entry name" value="INTEGRAL MEMBRANE TRANSPORT PROTEIN-RELATED"/>
    <property type="match status" value="1"/>
</dbReference>
<feature type="compositionally biased region" description="Polar residues" evidence="5">
    <location>
        <begin position="205"/>
        <end position="220"/>
    </location>
</feature>
<evidence type="ECO:0000256" key="2">
    <source>
        <dbReference type="ARBA" id="ARBA00022692"/>
    </source>
</evidence>
<keyword evidence="3 6" id="KW-1133">Transmembrane helix</keyword>
<evidence type="ECO:0000313" key="9">
    <source>
        <dbReference type="Proteomes" id="UP001251870"/>
    </source>
</evidence>
<accession>A0ABU2DNN4</accession>
<evidence type="ECO:0000313" key="8">
    <source>
        <dbReference type="EMBL" id="MDR8018051.1"/>
    </source>
</evidence>
<feature type="region of interest" description="Disordered" evidence="5">
    <location>
        <begin position="203"/>
        <end position="232"/>
    </location>
</feature>
<evidence type="ECO:0000256" key="6">
    <source>
        <dbReference type="SAM" id="Phobius"/>
    </source>
</evidence>
<evidence type="ECO:0000256" key="1">
    <source>
        <dbReference type="ARBA" id="ARBA00004651"/>
    </source>
</evidence>
<sequence length="419" mass="42771">MTARPQTLSWLWILIGAALLNQVTVHLVRPTTTYKLIALDADAATVGLVSAAYSLLPLLAAMSLGSIAQRLPSLKPLLLGGTAATGLGAAVVAFAPHITGVTLGNTVMGMGQLVFIIAGQSAVARYSVGAELDKGFGWFTAGFAGGQLIGPLVGGLLLDGVSTAGPGSLPRIDLALWIGTAACLPAIILLIWLRRPAHRRGDTGTIATTAQPSTSTARSSSDGEDTTKPRISSILTRPGIGSAMLASLCLVATVDILTAFLPLIGAEAGVSPAWIGVLLAIRAAATITSRFMLPALRRRTGRSALVVAALLGSALALAPVPALISSALLSVIMMLLAGFFLGLGQPLTMSQVVESVPRSWQSSALALRLSGNRLGQVAVPLAAGAAAAPLGAGGAVWLSCLLLAGSGIEQLIRRRRTER</sequence>
<gene>
    <name evidence="8" type="ORF">RIL96_00530</name>
</gene>
<feature type="transmembrane region" description="Helical" evidence="6">
    <location>
        <begin position="240"/>
        <end position="261"/>
    </location>
</feature>
<feature type="domain" description="Major facilitator superfamily (MFS) profile" evidence="7">
    <location>
        <begin position="10"/>
        <end position="418"/>
    </location>
</feature>
<keyword evidence="2 6" id="KW-0812">Transmembrane</keyword>
<feature type="transmembrane region" description="Helical" evidence="6">
    <location>
        <begin position="135"/>
        <end position="154"/>
    </location>
</feature>
<feature type="transmembrane region" description="Helical" evidence="6">
    <location>
        <begin position="300"/>
        <end position="318"/>
    </location>
</feature>
<dbReference type="CDD" id="cd06174">
    <property type="entry name" value="MFS"/>
    <property type="match status" value="1"/>
</dbReference>
<proteinExistence type="predicted"/>
<dbReference type="Gene3D" id="1.20.1250.20">
    <property type="entry name" value="MFS general substrate transporter like domains"/>
    <property type="match status" value="1"/>
</dbReference>
<dbReference type="RefSeq" id="WP_310547043.1">
    <property type="nucleotide sequence ID" value="NZ_JAVKGR010000001.1"/>
</dbReference>
<dbReference type="PROSITE" id="PS50850">
    <property type="entry name" value="MFS"/>
    <property type="match status" value="1"/>
</dbReference>
<keyword evidence="4 6" id="KW-0472">Membrane</keyword>
<dbReference type="InterPro" id="IPR020846">
    <property type="entry name" value="MFS_dom"/>
</dbReference>
<dbReference type="EMBL" id="JAVKGR010000001">
    <property type="protein sequence ID" value="MDR8018051.1"/>
    <property type="molecule type" value="Genomic_DNA"/>
</dbReference>
<comment type="caution">
    <text evidence="8">The sequence shown here is derived from an EMBL/GenBank/DDBJ whole genome shotgun (WGS) entry which is preliminary data.</text>
</comment>
<evidence type="ECO:0000259" key="7">
    <source>
        <dbReference type="PROSITE" id="PS50850"/>
    </source>
</evidence>
<evidence type="ECO:0000256" key="4">
    <source>
        <dbReference type="ARBA" id="ARBA00023136"/>
    </source>
</evidence>
<dbReference type="Pfam" id="PF07690">
    <property type="entry name" value="MFS_1"/>
    <property type="match status" value="1"/>
</dbReference>
<comment type="subcellular location">
    <subcellularLocation>
        <location evidence="1">Cell membrane</location>
        <topology evidence="1">Multi-pass membrane protein</topology>
    </subcellularLocation>
</comment>
<dbReference type="InterPro" id="IPR052528">
    <property type="entry name" value="Sugar_transport-like"/>
</dbReference>
<feature type="transmembrane region" description="Helical" evidence="6">
    <location>
        <begin position="110"/>
        <end position="128"/>
    </location>
</feature>
<evidence type="ECO:0000256" key="5">
    <source>
        <dbReference type="SAM" id="MobiDB-lite"/>
    </source>
</evidence>
<name>A0ABU2DNN4_9MICC</name>
<feature type="transmembrane region" description="Helical" evidence="6">
    <location>
        <begin position="394"/>
        <end position="412"/>
    </location>
</feature>
<feature type="transmembrane region" description="Helical" evidence="6">
    <location>
        <begin position="43"/>
        <end position="65"/>
    </location>
</feature>
<organism evidence="8 9">
    <name type="scientific">Nesterenkonia aerolata</name>
    <dbReference type="NCBI Taxonomy" id="3074079"/>
    <lineage>
        <taxon>Bacteria</taxon>
        <taxon>Bacillati</taxon>
        <taxon>Actinomycetota</taxon>
        <taxon>Actinomycetes</taxon>
        <taxon>Micrococcales</taxon>
        <taxon>Micrococcaceae</taxon>
        <taxon>Nesterenkonia</taxon>
    </lineage>
</organism>
<feature type="transmembrane region" description="Helical" evidence="6">
    <location>
        <begin position="77"/>
        <end position="98"/>
    </location>
</feature>
<protein>
    <submittedName>
        <fullName evidence="8">MFS transporter</fullName>
    </submittedName>
</protein>
<dbReference type="InterPro" id="IPR036259">
    <property type="entry name" value="MFS_trans_sf"/>
</dbReference>
<evidence type="ECO:0000256" key="3">
    <source>
        <dbReference type="ARBA" id="ARBA00022989"/>
    </source>
</evidence>
<reference evidence="8 9" key="1">
    <citation type="submission" date="2023-09" db="EMBL/GenBank/DDBJ databases">
        <title>Description of three actinobacteria isolated from air of manufacturing shop in a pharmaceutical factory.</title>
        <authorList>
            <person name="Zhang D.-F."/>
        </authorList>
    </citation>
    <scope>NUCLEOTIDE SEQUENCE [LARGE SCALE GENOMIC DNA]</scope>
    <source>
        <strain evidence="8 9">LY-0111</strain>
    </source>
</reference>
<dbReference type="PANTHER" id="PTHR23526:SF4">
    <property type="entry name" value="INTEGRAL MEMBRANE TRANSPORT PROTEIN"/>
    <property type="match status" value="1"/>
</dbReference>
<dbReference type="SUPFAM" id="SSF103473">
    <property type="entry name" value="MFS general substrate transporter"/>
    <property type="match status" value="1"/>
</dbReference>
<dbReference type="Proteomes" id="UP001251870">
    <property type="component" value="Unassembled WGS sequence"/>
</dbReference>